<reference evidence="9" key="1">
    <citation type="submission" date="2021-01" db="EMBL/GenBank/DDBJ databases">
        <title>Whole genome shotgun sequence of Sinosporangium siamense NBRC 109515.</title>
        <authorList>
            <person name="Komaki H."/>
            <person name="Tamura T."/>
        </authorList>
    </citation>
    <scope>NUCLEOTIDE SEQUENCE</scope>
    <source>
        <strain evidence="9">NBRC 109515</strain>
    </source>
</reference>
<evidence type="ECO:0000313" key="10">
    <source>
        <dbReference type="Proteomes" id="UP000606172"/>
    </source>
</evidence>
<dbReference type="PANTHER" id="PTHR30582:SF2">
    <property type="entry name" value="L,D-TRANSPEPTIDASE YCIB-RELATED"/>
    <property type="match status" value="1"/>
</dbReference>
<dbReference type="Gene3D" id="2.40.440.10">
    <property type="entry name" value="L,D-transpeptidase catalytic domain-like"/>
    <property type="match status" value="1"/>
</dbReference>
<dbReference type="EMBL" id="BOOW01000005">
    <property type="protein sequence ID" value="GII90188.1"/>
    <property type="molecule type" value="Genomic_DNA"/>
</dbReference>
<dbReference type="GO" id="GO:0016746">
    <property type="term" value="F:acyltransferase activity"/>
    <property type="evidence" value="ECO:0007669"/>
    <property type="project" value="UniProtKB-KW"/>
</dbReference>
<keyword evidence="3 7" id="KW-0133">Cell shape</keyword>
<evidence type="ECO:0000256" key="2">
    <source>
        <dbReference type="ARBA" id="ARBA00022679"/>
    </source>
</evidence>
<dbReference type="Pfam" id="PF17964">
    <property type="entry name" value="Big_10"/>
    <property type="match status" value="1"/>
</dbReference>
<dbReference type="PROSITE" id="PS52029">
    <property type="entry name" value="LD_TPASE"/>
    <property type="match status" value="1"/>
</dbReference>
<dbReference type="Proteomes" id="UP000606172">
    <property type="component" value="Unassembled WGS sequence"/>
</dbReference>
<evidence type="ECO:0000256" key="4">
    <source>
        <dbReference type="ARBA" id="ARBA00022984"/>
    </source>
</evidence>
<dbReference type="InterPro" id="IPR005490">
    <property type="entry name" value="LD_TPept_cat_dom"/>
</dbReference>
<dbReference type="GO" id="GO:0008360">
    <property type="term" value="P:regulation of cell shape"/>
    <property type="evidence" value="ECO:0007669"/>
    <property type="project" value="UniProtKB-UniRule"/>
</dbReference>
<name>A0A919RAL3_9ACTN</name>
<dbReference type="GO" id="GO:0005576">
    <property type="term" value="C:extracellular region"/>
    <property type="evidence" value="ECO:0007669"/>
    <property type="project" value="TreeGrafter"/>
</dbReference>
<protein>
    <recommendedName>
        <fullName evidence="8">L,D-TPase catalytic domain-containing protein</fullName>
    </recommendedName>
</protein>
<evidence type="ECO:0000256" key="3">
    <source>
        <dbReference type="ARBA" id="ARBA00022960"/>
    </source>
</evidence>
<keyword evidence="10" id="KW-1185">Reference proteome</keyword>
<dbReference type="AlphaFoldDB" id="A0A919RAL3"/>
<proteinExistence type="predicted"/>
<sequence length="389" mass="41793">MALIASCAVGGAGEESGDGKAPTTAEAAISVVPSGRVGPVTPDTTVLISTYGGTLTAVTVRAAGGRGEAVKGVLSADRTQWRSSRSMAPGTTYTVSATAANPSGKATKVDSTFSTVKSTAPFAIKDITPTKGETVGVGMPIMITFDREVNNRVDVERNLRVVTSKRVEGAWHWVDGTTVHFRPREYWPSNTKVKLIGQLRGVEVDNGRYATQDFTHEFAVGRTQVSTVNTDTHMMKVRRNGRVIRNFGISAGRGGVTKYYTTNGKHIAMSMEPVVIMDSSTVGCGPGCPGYYRQTVYSNVRISNSGEYVHGAPWSVGSQGSANVSHGCVNVAPENARWFMRNTLRGDPINVTGSPRELEPFNGWGQWQMPWHRWVKGSAVSLGFDTEKL</sequence>
<gene>
    <name evidence="9" type="ORF">Ssi02_04190</name>
</gene>
<dbReference type="SUPFAM" id="SSF141523">
    <property type="entry name" value="L,D-transpeptidase catalytic domain-like"/>
    <property type="match status" value="1"/>
</dbReference>
<feature type="domain" description="L,D-TPase catalytic" evidence="8">
    <location>
        <begin position="224"/>
        <end position="352"/>
    </location>
</feature>
<dbReference type="GO" id="GO:0071555">
    <property type="term" value="P:cell wall organization"/>
    <property type="evidence" value="ECO:0007669"/>
    <property type="project" value="UniProtKB-UniRule"/>
</dbReference>
<dbReference type="GO" id="GO:0071972">
    <property type="term" value="F:peptidoglycan L,D-transpeptidase activity"/>
    <property type="evidence" value="ECO:0007669"/>
    <property type="project" value="TreeGrafter"/>
</dbReference>
<dbReference type="InterPro" id="IPR050979">
    <property type="entry name" value="LD-transpeptidase"/>
</dbReference>
<keyword evidence="2" id="KW-0808">Transferase</keyword>
<feature type="active site" description="Nucleophile" evidence="7">
    <location>
        <position position="328"/>
    </location>
</feature>
<accession>A0A919RAL3</accession>
<evidence type="ECO:0000313" key="9">
    <source>
        <dbReference type="EMBL" id="GII90188.1"/>
    </source>
</evidence>
<feature type="active site" description="Proton donor/acceptor" evidence="7">
    <location>
        <position position="310"/>
    </location>
</feature>
<keyword evidence="5" id="KW-0012">Acyltransferase</keyword>
<evidence type="ECO:0000256" key="7">
    <source>
        <dbReference type="PROSITE-ProRule" id="PRU01373"/>
    </source>
</evidence>
<dbReference type="InterPro" id="IPR038063">
    <property type="entry name" value="Transpep_catalytic_dom"/>
</dbReference>
<dbReference type="Gene3D" id="2.60.40.3710">
    <property type="match status" value="1"/>
</dbReference>
<evidence type="ECO:0000256" key="6">
    <source>
        <dbReference type="ARBA" id="ARBA00023316"/>
    </source>
</evidence>
<evidence type="ECO:0000259" key="8">
    <source>
        <dbReference type="PROSITE" id="PS52029"/>
    </source>
</evidence>
<evidence type="ECO:0000256" key="1">
    <source>
        <dbReference type="ARBA" id="ARBA00004752"/>
    </source>
</evidence>
<dbReference type="Pfam" id="PF03734">
    <property type="entry name" value="YkuD"/>
    <property type="match status" value="1"/>
</dbReference>
<dbReference type="InterPro" id="IPR041280">
    <property type="entry name" value="Big_10"/>
</dbReference>
<dbReference type="GO" id="GO:0018104">
    <property type="term" value="P:peptidoglycan-protein cross-linking"/>
    <property type="evidence" value="ECO:0007669"/>
    <property type="project" value="TreeGrafter"/>
</dbReference>
<keyword evidence="6 7" id="KW-0961">Cell wall biogenesis/degradation</keyword>
<dbReference type="CDD" id="cd13432">
    <property type="entry name" value="LDT_IgD_like_2"/>
    <property type="match status" value="1"/>
</dbReference>
<dbReference type="PANTHER" id="PTHR30582">
    <property type="entry name" value="L,D-TRANSPEPTIDASE"/>
    <property type="match status" value="1"/>
</dbReference>
<keyword evidence="4 7" id="KW-0573">Peptidoglycan synthesis</keyword>
<dbReference type="CDD" id="cd16913">
    <property type="entry name" value="YkuD_like"/>
    <property type="match status" value="1"/>
</dbReference>
<comment type="caution">
    <text evidence="9">The sequence shown here is derived from an EMBL/GenBank/DDBJ whole genome shotgun (WGS) entry which is preliminary data.</text>
</comment>
<organism evidence="9 10">
    <name type="scientific">Sinosporangium siamense</name>
    <dbReference type="NCBI Taxonomy" id="1367973"/>
    <lineage>
        <taxon>Bacteria</taxon>
        <taxon>Bacillati</taxon>
        <taxon>Actinomycetota</taxon>
        <taxon>Actinomycetes</taxon>
        <taxon>Streptosporangiales</taxon>
        <taxon>Streptosporangiaceae</taxon>
        <taxon>Sinosporangium</taxon>
    </lineage>
</organism>
<dbReference type="Gene3D" id="2.60.40.3780">
    <property type="match status" value="1"/>
</dbReference>
<comment type="pathway">
    <text evidence="1 7">Cell wall biogenesis; peptidoglycan biosynthesis.</text>
</comment>
<evidence type="ECO:0000256" key="5">
    <source>
        <dbReference type="ARBA" id="ARBA00023315"/>
    </source>
</evidence>